<dbReference type="InterPro" id="IPR005901">
    <property type="entry name" value="GLPGLI"/>
</dbReference>
<dbReference type="AlphaFoldDB" id="A0A328WS01"/>
<proteinExistence type="predicted"/>
<dbReference type="OrthoDB" id="1429333at2"/>
<dbReference type="Proteomes" id="UP000249518">
    <property type="component" value="Unassembled WGS sequence"/>
</dbReference>
<organism evidence="1 2">
    <name type="scientific">Flavobacterium lacus</name>
    <dbReference type="NCBI Taxonomy" id="1353778"/>
    <lineage>
        <taxon>Bacteria</taxon>
        <taxon>Pseudomonadati</taxon>
        <taxon>Bacteroidota</taxon>
        <taxon>Flavobacteriia</taxon>
        <taxon>Flavobacteriales</taxon>
        <taxon>Flavobacteriaceae</taxon>
        <taxon>Flavobacterium</taxon>
    </lineage>
</organism>
<reference evidence="1 2" key="1">
    <citation type="submission" date="2018-06" db="EMBL/GenBank/DDBJ databases">
        <title>Genomic Encyclopedia of Type Strains, Phase III (KMG-III): the genomes of soil and plant-associated and newly described type strains.</title>
        <authorList>
            <person name="Whitman W."/>
        </authorList>
    </citation>
    <scope>NUCLEOTIDE SEQUENCE [LARGE SCALE GENOMIC DNA]</scope>
    <source>
        <strain evidence="1 2">CGMCC 1.12504</strain>
    </source>
</reference>
<evidence type="ECO:0000313" key="1">
    <source>
        <dbReference type="EMBL" id="RAR48065.1"/>
    </source>
</evidence>
<dbReference type="NCBIfam" id="TIGR01200">
    <property type="entry name" value="GLPGLI"/>
    <property type="match status" value="1"/>
</dbReference>
<dbReference type="RefSeq" id="WP_112085898.1">
    <property type="nucleotide sequence ID" value="NZ_QLSV01000006.1"/>
</dbReference>
<gene>
    <name evidence="1" type="ORF">B0I10_10666</name>
</gene>
<dbReference type="Pfam" id="PF09697">
    <property type="entry name" value="Porph_ging"/>
    <property type="match status" value="1"/>
</dbReference>
<evidence type="ECO:0000313" key="2">
    <source>
        <dbReference type="Proteomes" id="UP000249518"/>
    </source>
</evidence>
<accession>A0A328WS01</accession>
<sequence>MIVIYKQFFTVVFWLISTILFSQNSIKINYNVVIDKDDIYEKGVEKRGISDINNELYLESLQEYNDYSFALLKNDSTTVFYLETYKNKSADKNKYFIMAGYTGVIYQTKNRVYSFNSYENVFSYKDFYSDWEITTEKKIIDGYTCYLAKGIKLIKHKDLVFRHPIHAWFCPELPYSVGPMGYGGLPGLILEIRIRNATFLASKVEMNSTEAIDFDFLNKHKKITLEELNMKIEQEMDDAIRSRRFKN</sequence>
<dbReference type="EMBL" id="QLSV01000006">
    <property type="protein sequence ID" value="RAR48065.1"/>
    <property type="molecule type" value="Genomic_DNA"/>
</dbReference>
<name>A0A328WS01_9FLAO</name>
<keyword evidence="2" id="KW-1185">Reference proteome</keyword>
<comment type="caution">
    <text evidence="1">The sequence shown here is derived from an EMBL/GenBank/DDBJ whole genome shotgun (WGS) entry which is preliminary data.</text>
</comment>
<protein>
    <submittedName>
        <fullName evidence="1">GLPGLI family protein</fullName>
    </submittedName>
</protein>